<reference evidence="4" key="1">
    <citation type="submission" date="2019-11" db="EMBL/GenBank/DDBJ databases">
        <title>Isolation and characterization of two novel species in the genus Thiomicrorhabdus.</title>
        <authorList>
            <person name="Mochizuki J."/>
            <person name="Kojima H."/>
            <person name="Fukui M."/>
        </authorList>
    </citation>
    <scope>NUCLEOTIDE SEQUENCE [LARGE SCALE GENOMIC DNA]</scope>
    <source>
        <strain evidence="4">AkT22</strain>
    </source>
</reference>
<sequence length="157" mass="15032">MRKLVITSAIALALSVTSANADVDTLNALKAAGIILTTEQAASIENATCSATDCQALTDEIAALVVANSDNEAAVQTILSTASQVHPAQSLAFGDAAVAAAPALAATILAATTQAAPTAAGGDIGGFTGPTGTNQNQNASIPSAPASGGAAGSSSPN</sequence>
<name>A0A6F8PQT2_9GAMM</name>
<dbReference type="EMBL" id="AP021888">
    <property type="protein sequence ID" value="BBP44481.1"/>
    <property type="molecule type" value="Genomic_DNA"/>
</dbReference>
<protein>
    <submittedName>
        <fullName evidence="3">Uncharacterized protein</fullName>
    </submittedName>
</protein>
<keyword evidence="4" id="KW-1185">Reference proteome</keyword>
<organism evidence="3 4">
    <name type="scientific">Thiosulfativibrio zosterae</name>
    <dbReference type="NCBI Taxonomy" id="2675053"/>
    <lineage>
        <taxon>Bacteria</taxon>
        <taxon>Pseudomonadati</taxon>
        <taxon>Pseudomonadota</taxon>
        <taxon>Gammaproteobacteria</taxon>
        <taxon>Thiotrichales</taxon>
        <taxon>Piscirickettsiaceae</taxon>
        <taxon>Thiosulfativibrio</taxon>
    </lineage>
</organism>
<dbReference type="KEGG" id="tzo:THMIRHAT_22270"/>
<evidence type="ECO:0000256" key="1">
    <source>
        <dbReference type="SAM" id="MobiDB-lite"/>
    </source>
</evidence>
<feature type="chain" id="PRO_5026137695" evidence="2">
    <location>
        <begin position="22"/>
        <end position="157"/>
    </location>
</feature>
<dbReference type="AlphaFoldDB" id="A0A6F8PQT2"/>
<evidence type="ECO:0000313" key="4">
    <source>
        <dbReference type="Proteomes" id="UP000501466"/>
    </source>
</evidence>
<dbReference type="RefSeq" id="WP_173292194.1">
    <property type="nucleotide sequence ID" value="NZ_AP021888.1"/>
</dbReference>
<evidence type="ECO:0000256" key="2">
    <source>
        <dbReference type="SAM" id="SignalP"/>
    </source>
</evidence>
<keyword evidence="2" id="KW-0732">Signal</keyword>
<feature type="signal peptide" evidence="2">
    <location>
        <begin position="1"/>
        <end position="21"/>
    </location>
</feature>
<feature type="compositionally biased region" description="Low complexity" evidence="1">
    <location>
        <begin position="139"/>
        <end position="157"/>
    </location>
</feature>
<gene>
    <name evidence="3" type="ORF">THMIRHAT_22270</name>
</gene>
<accession>A0A6F8PQT2</accession>
<dbReference type="Proteomes" id="UP000501466">
    <property type="component" value="Chromosome"/>
</dbReference>
<evidence type="ECO:0000313" key="3">
    <source>
        <dbReference type="EMBL" id="BBP44481.1"/>
    </source>
</evidence>
<proteinExistence type="predicted"/>
<feature type="region of interest" description="Disordered" evidence="1">
    <location>
        <begin position="122"/>
        <end position="157"/>
    </location>
</feature>